<dbReference type="AlphaFoldDB" id="A0A177NJ51"/>
<dbReference type="RefSeq" id="WP_064040321.1">
    <property type="nucleotide sequence ID" value="NZ_LUUJ01000070.1"/>
</dbReference>
<comment type="caution">
    <text evidence="2">The sequence shown here is derived from an EMBL/GenBank/DDBJ whole genome shotgun (WGS) entry which is preliminary data.</text>
</comment>
<feature type="compositionally biased region" description="Basic and acidic residues" evidence="1">
    <location>
        <begin position="137"/>
        <end position="146"/>
    </location>
</feature>
<evidence type="ECO:0000313" key="3">
    <source>
        <dbReference type="Proteomes" id="UP000077857"/>
    </source>
</evidence>
<proteinExistence type="predicted"/>
<sequence length="170" mass="18944">MTRKAKTAPPIDPIEQDFLDALERLEGGSPLDPKLAKQAKLGTLKINVSVVAQEAGHSRTLIGHDGCKYPRVRTRIMALKAPVTPTTNAETVIRHLREENAELRRKLAQRDTENAALIVRLRQLEIDTQRALRKAERMVNRSEKTSDQLAGASIPSERGEILPFPAPQEE</sequence>
<gene>
    <name evidence="2" type="ORF">A1507_11270</name>
</gene>
<reference evidence="2 3" key="1">
    <citation type="submission" date="2016-03" db="EMBL/GenBank/DDBJ databases">
        <authorList>
            <person name="Ploux O."/>
        </authorList>
    </citation>
    <scope>NUCLEOTIDE SEQUENCE [LARGE SCALE GENOMIC DNA]</scope>
    <source>
        <strain evidence="2 3">R-45378</strain>
    </source>
</reference>
<evidence type="ECO:0000256" key="1">
    <source>
        <dbReference type="SAM" id="MobiDB-lite"/>
    </source>
</evidence>
<dbReference type="OrthoDB" id="5956787at2"/>
<dbReference type="EMBL" id="LUUJ01000070">
    <property type="protein sequence ID" value="OAI17080.1"/>
    <property type="molecule type" value="Genomic_DNA"/>
</dbReference>
<accession>A0A177NJ51</accession>
<dbReference type="Proteomes" id="UP000077857">
    <property type="component" value="Unassembled WGS sequence"/>
</dbReference>
<protein>
    <recommendedName>
        <fullName evidence="4">KfrA N-terminal DNA-binding domain-containing protein</fullName>
    </recommendedName>
</protein>
<feature type="region of interest" description="Disordered" evidence="1">
    <location>
        <begin position="137"/>
        <end position="170"/>
    </location>
</feature>
<organism evidence="2 3">
    <name type="scientific">Methylomonas koyamae</name>
    <dbReference type="NCBI Taxonomy" id="702114"/>
    <lineage>
        <taxon>Bacteria</taxon>
        <taxon>Pseudomonadati</taxon>
        <taxon>Pseudomonadota</taxon>
        <taxon>Gammaproteobacteria</taxon>
        <taxon>Methylococcales</taxon>
        <taxon>Methylococcaceae</taxon>
        <taxon>Methylomonas</taxon>
    </lineage>
</organism>
<evidence type="ECO:0008006" key="4">
    <source>
        <dbReference type="Google" id="ProtNLM"/>
    </source>
</evidence>
<evidence type="ECO:0000313" key="2">
    <source>
        <dbReference type="EMBL" id="OAI17080.1"/>
    </source>
</evidence>
<name>A0A177NJ51_9GAMM</name>